<dbReference type="Gene3D" id="3.20.20.70">
    <property type="entry name" value="Aldolase class I"/>
    <property type="match status" value="1"/>
</dbReference>
<dbReference type="PANTHER" id="PTHR11228">
    <property type="entry name" value="RADICAL SAM DOMAIN PROTEIN"/>
    <property type="match status" value="1"/>
</dbReference>
<keyword evidence="3" id="KW-0949">S-adenosyl-L-methionine</keyword>
<keyword evidence="9" id="KW-1185">Reference proteome</keyword>
<dbReference type="PANTHER" id="PTHR11228:SF7">
    <property type="entry name" value="PQQA PEPTIDE CYCLASE"/>
    <property type="match status" value="1"/>
</dbReference>
<dbReference type="InterPro" id="IPR007197">
    <property type="entry name" value="rSAM"/>
</dbReference>
<keyword evidence="6" id="KW-0411">Iron-sulfur</keyword>
<dbReference type="RefSeq" id="WP_228416764.1">
    <property type="nucleotide sequence ID" value="NZ_CP081135.1"/>
</dbReference>
<dbReference type="AlphaFoldDB" id="A0AAX2ZHE0"/>
<sequence>MDTLEVINNMEEKLCYKATLANIPLSGAFELLPLCNMNCSMCYIRLTSEEMNKIGHIRTADEWLAIAKEMKNAGTLFILLTGGEPLLYKQFEEIYNGLREMGMIVTINTNGTLINDRVCNMLANNKPRRVNVTLYGASNETYEKLCHNPKGYDETIRGINLLKQKNIDIKLNVSLVKENMNDLPKMLEIANSLEIPIKVDTYMYPKTKGIKNDFNNDDRIDPQKVANIDTFIRYNTETEESFMKNRGEYLNRYEYGKNTKPPKSLPLSCRAGKSSFWINWQGNMTPCVFLDNIYMDVFENSFIKSWNYIVEESKKIFLSSDCKHCDKREVCQVCAAAAYCETGSVSKKPEYLCKLTEETIKILSY</sequence>
<evidence type="ECO:0000256" key="3">
    <source>
        <dbReference type="ARBA" id="ARBA00022691"/>
    </source>
</evidence>
<keyword evidence="5" id="KW-0408">Iron</keyword>
<dbReference type="Pfam" id="PF04055">
    <property type="entry name" value="Radical_SAM"/>
    <property type="match status" value="1"/>
</dbReference>
<comment type="cofactor">
    <cofactor evidence="1">
        <name>[4Fe-4S] cluster</name>
        <dbReference type="ChEBI" id="CHEBI:49883"/>
    </cofactor>
</comment>
<dbReference type="KEGG" id="tem:JW646_04630"/>
<evidence type="ECO:0000256" key="5">
    <source>
        <dbReference type="ARBA" id="ARBA00023004"/>
    </source>
</evidence>
<proteinExistence type="predicted"/>
<dbReference type="CDD" id="cd01335">
    <property type="entry name" value="Radical_SAM"/>
    <property type="match status" value="1"/>
</dbReference>
<dbReference type="InterPro" id="IPR017200">
    <property type="entry name" value="PqqE-like"/>
</dbReference>
<keyword evidence="2" id="KW-0004">4Fe-4S</keyword>
<dbReference type="EMBL" id="CP081135">
    <property type="protein sequence ID" value="UEL48743.1"/>
    <property type="molecule type" value="Genomic_DNA"/>
</dbReference>
<dbReference type="SFLD" id="SFLDS00029">
    <property type="entry name" value="Radical_SAM"/>
    <property type="match status" value="1"/>
</dbReference>
<evidence type="ECO:0000256" key="1">
    <source>
        <dbReference type="ARBA" id="ARBA00001966"/>
    </source>
</evidence>
<evidence type="ECO:0000313" key="8">
    <source>
        <dbReference type="EMBL" id="UEL48743.1"/>
    </source>
</evidence>
<evidence type="ECO:0000256" key="2">
    <source>
        <dbReference type="ARBA" id="ARBA00022485"/>
    </source>
</evidence>
<dbReference type="SFLD" id="SFLDG01067">
    <property type="entry name" value="SPASM/twitch_domain_containing"/>
    <property type="match status" value="1"/>
</dbReference>
<evidence type="ECO:0000259" key="7">
    <source>
        <dbReference type="PROSITE" id="PS51918"/>
    </source>
</evidence>
<evidence type="ECO:0000313" key="9">
    <source>
        <dbReference type="Proteomes" id="UP001198983"/>
    </source>
</evidence>
<dbReference type="GO" id="GO:0046872">
    <property type="term" value="F:metal ion binding"/>
    <property type="evidence" value="ECO:0007669"/>
    <property type="project" value="UniProtKB-KW"/>
</dbReference>
<dbReference type="InterPro" id="IPR013785">
    <property type="entry name" value="Aldolase_TIM"/>
</dbReference>
<evidence type="ECO:0000256" key="6">
    <source>
        <dbReference type="ARBA" id="ARBA00023014"/>
    </source>
</evidence>
<dbReference type="PIRSF" id="PIRSF037420">
    <property type="entry name" value="PQQ_syn_pqqE"/>
    <property type="match status" value="1"/>
</dbReference>
<reference evidence="8 9" key="1">
    <citation type="journal article" date="2023" name="Int. J. Syst. Evol. Microbiol.">
        <title>Terrisporobacter hibernicus sp. nov., isolated from bovine faeces in Northern Ireland.</title>
        <authorList>
            <person name="Mitchell M."/>
            <person name="Nguyen S.V."/>
            <person name="Connor M."/>
            <person name="Fairley D.J."/>
            <person name="Donoghue O."/>
            <person name="Marshall H."/>
            <person name="Koolman L."/>
            <person name="McMullan G."/>
            <person name="Schaffer K.E."/>
            <person name="McGrath J.W."/>
            <person name="Fanning S."/>
        </authorList>
    </citation>
    <scope>NUCLEOTIDE SEQUENCE [LARGE SCALE GENOMIC DNA]</scope>
    <source>
        <strain evidence="8 9">MCA3</strain>
    </source>
</reference>
<dbReference type="InterPro" id="IPR058240">
    <property type="entry name" value="rSAM_sf"/>
</dbReference>
<organism evidence="8 9">
    <name type="scientific">Terrisporobacter hibernicus</name>
    <dbReference type="NCBI Taxonomy" id="2813371"/>
    <lineage>
        <taxon>Bacteria</taxon>
        <taxon>Bacillati</taxon>
        <taxon>Bacillota</taxon>
        <taxon>Clostridia</taxon>
        <taxon>Peptostreptococcales</taxon>
        <taxon>Peptostreptococcaceae</taxon>
        <taxon>Terrisporobacter</taxon>
    </lineage>
</organism>
<dbReference type="Proteomes" id="UP001198983">
    <property type="component" value="Chromosome"/>
</dbReference>
<dbReference type="SUPFAM" id="SSF102114">
    <property type="entry name" value="Radical SAM enzymes"/>
    <property type="match status" value="1"/>
</dbReference>
<dbReference type="InterPro" id="IPR006638">
    <property type="entry name" value="Elp3/MiaA/NifB-like_rSAM"/>
</dbReference>
<protein>
    <submittedName>
        <fullName evidence="8">Radical SAM protein</fullName>
    </submittedName>
</protein>
<name>A0AAX2ZHE0_9FIRM</name>
<dbReference type="GO" id="GO:0051539">
    <property type="term" value="F:4 iron, 4 sulfur cluster binding"/>
    <property type="evidence" value="ECO:0007669"/>
    <property type="project" value="UniProtKB-KW"/>
</dbReference>
<dbReference type="SMART" id="SM00729">
    <property type="entry name" value="Elp3"/>
    <property type="match status" value="1"/>
</dbReference>
<dbReference type="SFLD" id="SFLDG01386">
    <property type="entry name" value="main_SPASM_domain-containing"/>
    <property type="match status" value="1"/>
</dbReference>
<evidence type="ECO:0000256" key="4">
    <source>
        <dbReference type="ARBA" id="ARBA00022723"/>
    </source>
</evidence>
<feature type="domain" description="Radical SAM core" evidence="7">
    <location>
        <begin position="15"/>
        <end position="238"/>
    </location>
</feature>
<dbReference type="InterPro" id="IPR050377">
    <property type="entry name" value="Radical_SAM_PqqE_MftC-like"/>
</dbReference>
<dbReference type="GO" id="GO:0003824">
    <property type="term" value="F:catalytic activity"/>
    <property type="evidence" value="ECO:0007669"/>
    <property type="project" value="InterPro"/>
</dbReference>
<dbReference type="PROSITE" id="PS51918">
    <property type="entry name" value="RADICAL_SAM"/>
    <property type="match status" value="1"/>
</dbReference>
<keyword evidence="4" id="KW-0479">Metal-binding</keyword>
<accession>A0AAX2ZHE0</accession>
<gene>
    <name evidence="8" type="ORF">JW646_04630</name>
</gene>